<dbReference type="EMBL" id="QHHU01000009">
    <property type="protein sequence ID" value="RSM47624.1"/>
    <property type="molecule type" value="Genomic_DNA"/>
</dbReference>
<keyword evidence="4" id="KW-1185">Reference proteome</keyword>
<evidence type="ECO:0000313" key="3">
    <source>
        <dbReference type="EMBL" id="RSM47624.1"/>
    </source>
</evidence>
<name>A0A428WX07_AMYBA</name>
<organism evidence="3 4">
    <name type="scientific">Amycolatopsis balhimycina DSM 5908</name>
    <dbReference type="NCBI Taxonomy" id="1081091"/>
    <lineage>
        <taxon>Bacteria</taxon>
        <taxon>Bacillati</taxon>
        <taxon>Actinomycetota</taxon>
        <taxon>Actinomycetes</taxon>
        <taxon>Pseudonocardiales</taxon>
        <taxon>Pseudonocardiaceae</taxon>
        <taxon>Amycolatopsis</taxon>
    </lineage>
</organism>
<dbReference type="OrthoDB" id="529448at2"/>
<keyword evidence="2" id="KW-0472">Membrane</keyword>
<feature type="transmembrane region" description="Helical" evidence="2">
    <location>
        <begin position="61"/>
        <end position="81"/>
    </location>
</feature>
<reference evidence="3 4" key="1">
    <citation type="submission" date="2018-05" db="EMBL/GenBank/DDBJ databases">
        <title>Evolution of GPA BGCs.</title>
        <authorList>
            <person name="Waglechner N."/>
            <person name="Wright G.D."/>
        </authorList>
    </citation>
    <scope>NUCLEOTIDE SEQUENCE [LARGE SCALE GENOMIC DNA]</scope>
    <source>
        <strain evidence="3 4">DSM 5908</strain>
    </source>
</reference>
<gene>
    <name evidence="3" type="ORF">DMA12_08245</name>
</gene>
<evidence type="ECO:0000256" key="2">
    <source>
        <dbReference type="SAM" id="Phobius"/>
    </source>
</evidence>
<comment type="caution">
    <text evidence="3">The sequence shown here is derived from an EMBL/GenBank/DDBJ whole genome shotgun (WGS) entry which is preliminary data.</text>
</comment>
<feature type="transmembrane region" description="Helical" evidence="2">
    <location>
        <begin position="20"/>
        <end position="40"/>
    </location>
</feature>
<keyword evidence="2" id="KW-1133">Transmembrane helix</keyword>
<dbReference type="Proteomes" id="UP000286716">
    <property type="component" value="Unassembled WGS sequence"/>
</dbReference>
<dbReference type="RefSeq" id="WP_020644736.1">
    <property type="nucleotide sequence ID" value="NZ_QHHU01000009.1"/>
</dbReference>
<accession>A0A428WX07</accession>
<evidence type="ECO:0000313" key="4">
    <source>
        <dbReference type="Proteomes" id="UP000286716"/>
    </source>
</evidence>
<sequence length="378" mass="42026">MPGPSIPDALAGLGAQIGQYFSVVSLVPSFFLTMWTTALVTSGSWGSGVPDLRKMVQGIGGLNLSGAAWLLLTAIVFALFLHPLQVGLTRLMEGYWGSSPLSRQLLRMRITRHRKRRAGLYELRNKLENRRDDYLLKLLREEYYAKLSNGSPQAEDPDDWDERQRKFSLTTRLLDDDAHPVSGLHAAAASIPAALGDYPSAARVMPTRFGNVLRQAEDTIGDHYGLKAIRTTPHLALVSPELHLNYLQDTRQQMDTAVRLCATALAATAESLLFLATDGWWLLVALAPYLLAYLSYRASVAAAREYTGMIQTLLDLNRFRLYENLHLKLPRDTDEERKNNVKLMSLLSGNDEVNLRYRHPAADTPSTGDATPTPPKTP</sequence>
<keyword evidence="2" id="KW-0812">Transmembrane</keyword>
<dbReference type="AlphaFoldDB" id="A0A428WX07"/>
<feature type="region of interest" description="Disordered" evidence="1">
    <location>
        <begin position="359"/>
        <end position="378"/>
    </location>
</feature>
<evidence type="ECO:0000256" key="1">
    <source>
        <dbReference type="SAM" id="MobiDB-lite"/>
    </source>
</evidence>
<protein>
    <submittedName>
        <fullName evidence="3">Uncharacterized protein</fullName>
    </submittedName>
</protein>
<proteinExistence type="predicted"/>